<keyword evidence="3" id="KW-1185">Reference proteome</keyword>
<name>A0A8J7JT29_9CYAN</name>
<gene>
    <name evidence="2" type="ORF">IQ247_11235</name>
</gene>
<protein>
    <submittedName>
        <fullName evidence="2">DUF5615 family PIN-like protein</fullName>
    </submittedName>
</protein>
<accession>A0A8J7JT29</accession>
<feature type="domain" description="DUF5615" evidence="1">
    <location>
        <begin position="1"/>
        <end position="106"/>
    </location>
</feature>
<dbReference type="SUPFAM" id="SSF88723">
    <property type="entry name" value="PIN domain-like"/>
    <property type="match status" value="1"/>
</dbReference>
<dbReference type="InterPro" id="IPR041049">
    <property type="entry name" value="DUF5615"/>
</dbReference>
<evidence type="ECO:0000259" key="1">
    <source>
        <dbReference type="Pfam" id="PF18480"/>
    </source>
</evidence>
<dbReference type="EMBL" id="JADEWL010000028">
    <property type="protein sequence ID" value="MBE9213239.1"/>
    <property type="molecule type" value="Genomic_DNA"/>
</dbReference>
<sequence>MKILLDTCIWFGVRDSLLAAGFDVVWTGDWEEDPGDEEILATAYREGRILVTNDKDFGELAIVREIPHCGILRLVNLTTKQQSTVCLQVLSNYGNELLSGSIITAELGRVRIRPPTNKS</sequence>
<dbReference type="InterPro" id="IPR029060">
    <property type="entry name" value="PIN-like_dom_sf"/>
</dbReference>
<organism evidence="2 3">
    <name type="scientific">Plectonema cf. radiosum LEGE 06105</name>
    <dbReference type="NCBI Taxonomy" id="945769"/>
    <lineage>
        <taxon>Bacteria</taxon>
        <taxon>Bacillati</taxon>
        <taxon>Cyanobacteriota</taxon>
        <taxon>Cyanophyceae</taxon>
        <taxon>Oscillatoriophycideae</taxon>
        <taxon>Oscillatoriales</taxon>
        <taxon>Microcoleaceae</taxon>
        <taxon>Plectonema</taxon>
    </lineage>
</organism>
<dbReference type="AlphaFoldDB" id="A0A8J7JT29"/>
<dbReference type="Proteomes" id="UP000620559">
    <property type="component" value="Unassembled WGS sequence"/>
</dbReference>
<comment type="caution">
    <text evidence="2">The sequence shown here is derived from an EMBL/GenBank/DDBJ whole genome shotgun (WGS) entry which is preliminary data.</text>
</comment>
<reference evidence="2" key="1">
    <citation type="submission" date="2020-10" db="EMBL/GenBank/DDBJ databases">
        <authorList>
            <person name="Castelo-Branco R."/>
            <person name="Eusebio N."/>
            <person name="Adriana R."/>
            <person name="Vieira A."/>
            <person name="Brugerolle De Fraissinette N."/>
            <person name="Rezende De Castro R."/>
            <person name="Schneider M.P."/>
            <person name="Vasconcelos V."/>
            <person name="Leao P.N."/>
        </authorList>
    </citation>
    <scope>NUCLEOTIDE SEQUENCE</scope>
    <source>
        <strain evidence="2">LEGE 06105</strain>
    </source>
</reference>
<evidence type="ECO:0000313" key="2">
    <source>
        <dbReference type="EMBL" id="MBE9213239.1"/>
    </source>
</evidence>
<evidence type="ECO:0000313" key="3">
    <source>
        <dbReference type="Proteomes" id="UP000620559"/>
    </source>
</evidence>
<dbReference type="RefSeq" id="WP_193919945.1">
    <property type="nucleotide sequence ID" value="NZ_JADEWL010000028.1"/>
</dbReference>
<dbReference type="Pfam" id="PF18480">
    <property type="entry name" value="DUF5615"/>
    <property type="match status" value="1"/>
</dbReference>
<proteinExistence type="predicted"/>